<feature type="region of interest" description="Disordered" evidence="1">
    <location>
        <begin position="303"/>
        <end position="327"/>
    </location>
</feature>
<dbReference type="Proteomes" id="UP000655225">
    <property type="component" value="Unassembled WGS sequence"/>
</dbReference>
<organism evidence="4 5">
    <name type="scientific">Tetracentron sinense</name>
    <name type="common">Spur-leaf</name>
    <dbReference type="NCBI Taxonomy" id="13715"/>
    <lineage>
        <taxon>Eukaryota</taxon>
        <taxon>Viridiplantae</taxon>
        <taxon>Streptophyta</taxon>
        <taxon>Embryophyta</taxon>
        <taxon>Tracheophyta</taxon>
        <taxon>Spermatophyta</taxon>
        <taxon>Magnoliopsida</taxon>
        <taxon>Trochodendrales</taxon>
        <taxon>Trochodendraceae</taxon>
        <taxon>Tetracentron</taxon>
    </lineage>
</organism>
<evidence type="ECO:0000256" key="1">
    <source>
        <dbReference type="SAM" id="MobiDB-lite"/>
    </source>
</evidence>
<evidence type="ECO:0000259" key="3">
    <source>
        <dbReference type="Pfam" id="PF00462"/>
    </source>
</evidence>
<evidence type="ECO:0000256" key="2">
    <source>
        <dbReference type="SAM" id="Phobius"/>
    </source>
</evidence>
<comment type="caution">
    <text evidence="4">The sequence shown here is derived from an EMBL/GenBank/DDBJ whole genome shotgun (WGS) entry which is preliminary data.</text>
</comment>
<sequence>MVATISWIDSLASEFIFRPRAHWSSGTVEPGSLSSWEPPPPKWNKVNVDGAASLDGRADGASAAARNHEGVILSSIAQPLAGSSARVAEAIRLGLSTAIVPGWQFLIVESAKAQWSLFVAKWIITIRSFSRLSHIFSLKAQCAQIEFKFIVRQYLGSQHSTRDAHLTSVSLSLCLVLFIPLFFFLTVMKEFNQETLFANGDYANHVVSLTSSTYGVLKLDEETKKDSVIGMKKSPSHVVLPKFQRNVLEEPEIINAWELMEDLEDEIPISIPAKKSPKSQVFLRQVAEMNAISHSKFFNQIKSPKKPTKFPGKENKNRHGGLDDSAGRLEQIPKQVLKPFSLENVKKLVPTLRTPLKNTPIDSKTKCFRIDSGFSSSRRSLSPLFDPELVAFFERGLSDEEEQIKKMVSPKPKICKARNSESMLESFEKKCPQGGENAVIIYTTTLRGIRKTFEDCNSVRSVIQSHNVHMFERDISMDSGFREELRMLMGKKEVRVPVVFVKGRLIGGADEVVQMEEEGKLGILFNGIPRGLVGCEGCGGVRFVMCMDCNGRCKVLDEEQKKMVRCGECNENGLIHCPICC</sequence>
<protein>
    <recommendedName>
        <fullName evidence="3">Glutaredoxin domain-containing protein</fullName>
    </recommendedName>
</protein>
<evidence type="ECO:0000313" key="4">
    <source>
        <dbReference type="EMBL" id="KAF8403305.1"/>
    </source>
</evidence>
<feature type="compositionally biased region" description="Basic and acidic residues" evidence="1">
    <location>
        <begin position="311"/>
        <end position="327"/>
    </location>
</feature>
<dbReference type="InterPro" id="IPR002109">
    <property type="entry name" value="Glutaredoxin"/>
</dbReference>
<dbReference type="OrthoDB" id="423313at2759"/>
<dbReference type="CDD" id="cd03031">
    <property type="entry name" value="GRX_GRX_like"/>
    <property type="match status" value="1"/>
</dbReference>
<dbReference type="PANTHER" id="PTHR45669">
    <property type="entry name" value="GLUTAREDOXIN DOMAIN-CONTAINING CYSTEINE-RICH PROTEIN CG12206-RELATED"/>
    <property type="match status" value="1"/>
</dbReference>
<dbReference type="InterPro" id="IPR036249">
    <property type="entry name" value="Thioredoxin-like_sf"/>
</dbReference>
<dbReference type="PANTHER" id="PTHR45669:SF12">
    <property type="entry name" value="EMB|CAB85507.1"/>
    <property type="match status" value="1"/>
</dbReference>
<keyword evidence="2" id="KW-0472">Membrane</keyword>
<reference evidence="4 5" key="1">
    <citation type="submission" date="2020-04" db="EMBL/GenBank/DDBJ databases">
        <title>Plant Genome Project.</title>
        <authorList>
            <person name="Zhang R.-G."/>
        </authorList>
    </citation>
    <scope>NUCLEOTIDE SEQUENCE [LARGE SCALE GENOMIC DNA]</scope>
    <source>
        <strain evidence="4">YNK0</strain>
        <tissue evidence="4">Leaf</tissue>
    </source>
</reference>
<evidence type="ECO:0000313" key="5">
    <source>
        <dbReference type="Proteomes" id="UP000655225"/>
    </source>
</evidence>
<dbReference type="AlphaFoldDB" id="A0A834ZCP6"/>
<dbReference type="Gene3D" id="3.40.30.10">
    <property type="entry name" value="Glutaredoxin"/>
    <property type="match status" value="1"/>
</dbReference>
<feature type="transmembrane region" description="Helical" evidence="2">
    <location>
        <begin position="166"/>
        <end position="188"/>
    </location>
</feature>
<dbReference type="Pfam" id="PF23733">
    <property type="entry name" value="GRXCR1-2_C"/>
    <property type="match status" value="1"/>
</dbReference>
<proteinExistence type="predicted"/>
<name>A0A834ZCP6_TETSI</name>
<dbReference type="PROSITE" id="PS51354">
    <property type="entry name" value="GLUTAREDOXIN_2"/>
    <property type="match status" value="1"/>
</dbReference>
<keyword evidence="5" id="KW-1185">Reference proteome</keyword>
<keyword evidence="2" id="KW-1133">Transmembrane helix</keyword>
<dbReference type="EMBL" id="JABCRI010000007">
    <property type="protein sequence ID" value="KAF8403305.1"/>
    <property type="molecule type" value="Genomic_DNA"/>
</dbReference>
<feature type="domain" description="Glutaredoxin" evidence="3">
    <location>
        <begin position="439"/>
        <end position="506"/>
    </location>
</feature>
<gene>
    <name evidence="4" type="ORF">HHK36_011407</name>
</gene>
<dbReference type="Pfam" id="PF00462">
    <property type="entry name" value="Glutaredoxin"/>
    <property type="match status" value="1"/>
</dbReference>
<accession>A0A834ZCP6</accession>
<dbReference type="SUPFAM" id="SSF52833">
    <property type="entry name" value="Thioredoxin-like"/>
    <property type="match status" value="1"/>
</dbReference>
<keyword evidence="2" id="KW-0812">Transmembrane</keyword>